<evidence type="ECO:0000259" key="6">
    <source>
        <dbReference type="PROSITE" id="PS50857"/>
    </source>
</evidence>
<dbReference type="CDD" id="cd04212">
    <property type="entry name" value="CuRO_UO_II"/>
    <property type="match status" value="1"/>
</dbReference>
<dbReference type="GO" id="GO:0042773">
    <property type="term" value="P:ATP synthesis coupled electron transport"/>
    <property type="evidence" value="ECO:0007669"/>
    <property type="project" value="TreeGrafter"/>
</dbReference>
<dbReference type="Proteomes" id="UP000275777">
    <property type="component" value="Chromosome"/>
</dbReference>
<accession>A0A447TK78</accession>
<organism evidence="7 8">
    <name type="scientific">Chromobacterium violaceum</name>
    <dbReference type="NCBI Taxonomy" id="536"/>
    <lineage>
        <taxon>Bacteria</taxon>
        <taxon>Pseudomonadati</taxon>
        <taxon>Pseudomonadota</taxon>
        <taxon>Betaproteobacteria</taxon>
        <taxon>Neisseriales</taxon>
        <taxon>Chromobacteriaceae</taxon>
        <taxon>Chromobacterium</taxon>
    </lineage>
</organism>
<evidence type="ECO:0000256" key="3">
    <source>
        <dbReference type="ARBA" id="ARBA00007866"/>
    </source>
</evidence>
<dbReference type="GO" id="GO:0009279">
    <property type="term" value="C:cell outer membrane"/>
    <property type="evidence" value="ECO:0007669"/>
    <property type="project" value="UniProtKB-SubCell"/>
</dbReference>
<dbReference type="InterPro" id="IPR002429">
    <property type="entry name" value="CcO_II-like_C"/>
</dbReference>
<dbReference type="GO" id="GO:0016491">
    <property type="term" value="F:oxidoreductase activity"/>
    <property type="evidence" value="ECO:0007669"/>
    <property type="project" value="UniProtKB-KW"/>
</dbReference>
<keyword evidence="5" id="KW-0472">Membrane</keyword>
<protein>
    <submittedName>
        <fullName evidence="7">Ubiquinol oxidase subunit 2</fullName>
        <ecNumber evidence="7">1.10.3.-</ecNumber>
    </submittedName>
</protein>
<dbReference type="InterPro" id="IPR045187">
    <property type="entry name" value="CcO_II"/>
</dbReference>
<dbReference type="SUPFAM" id="SSF49503">
    <property type="entry name" value="Cupredoxins"/>
    <property type="match status" value="1"/>
</dbReference>
<dbReference type="Gene3D" id="2.60.40.420">
    <property type="entry name" value="Cupredoxins - blue copper proteins"/>
    <property type="match status" value="1"/>
</dbReference>
<evidence type="ECO:0000256" key="5">
    <source>
        <dbReference type="ARBA" id="ARBA00023136"/>
    </source>
</evidence>
<dbReference type="GO" id="GO:0005886">
    <property type="term" value="C:plasma membrane"/>
    <property type="evidence" value="ECO:0007669"/>
    <property type="project" value="UniProtKB-SubCell"/>
</dbReference>
<reference evidence="7 8" key="1">
    <citation type="submission" date="2018-12" db="EMBL/GenBank/DDBJ databases">
        <authorList>
            <consortium name="Pathogen Informatics"/>
        </authorList>
    </citation>
    <scope>NUCLEOTIDE SEQUENCE [LARGE SCALE GENOMIC DNA]</scope>
    <source>
        <strain evidence="7 8">NCTC9695</strain>
    </source>
</reference>
<comment type="similarity">
    <text evidence="3">Belongs to the cytochrome c oxidase subunit 2 family.</text>
</comment>
<dbReference type="Pfam" id="PF00116">
    <property type="entry name" value="COX2"/>
    <property type="match status" value="1"/>
</dbReference>
<dbReference type="GO" id="GO:0005507">
    <property type="term" value="F:copper ion binding"/>
    <property type="evidence" value="ECO:0007669"/>
    <property type="project" value="InterPro"/>
</dbReference>
<evidence type="ECO:0000256" key="1">
    <source>
        <dbReference type="ARBA" id="ARBA00004459"/>
    </source>
</evidence>
<dbReference type="PANTHER" id="PTHR22888">
    <property type="entry name" value="CYTOCHROME C OXIDASE, SUBUNIT II"/>
    <property type="match status" value="1"/>
</dbReference>
<dbReference type="EMBL" id="LR134182">
    <property type="protein sequence ID" value="VEB45299.1"/>
    <property type="molecule type" value="Genomic_DNA"/>
</dbReference>
<feature type="domain" description="Cytochrome oxidase subunit II copper A binding" evidence="6">
    <location>
        <begin position="1"/>
        <end position="100"/>
    </location>
</feature>
<proteinExistence type="inferred from homology"/>
<dbReference type="AlphaFoldDB" id="A0A447TK78"/>
<comment type="subcellular location">
    <subcellularLocation>
        <location evidence="2">Cell membrane</location>
        <topology evidence="2">Multi-pass membrane protein</topology>
    </subcellularLocation>
    <subcellularLocation>
        <location evidence="1">Cell outer membrane</location>
        <topology evidence="1">Lipid-anchor</topology>
    </subcellularLocation>
</comment>
<name>A0A447TK78_CHRVL</name>
<dbReference type="EC" id="1.10.3.-" evidence="7"/>
<dbReference type="InterPro" id="IPR034227">
    <property type="entry name" value="CuRO_UO_II"/>
</dbReference>
<keyword evidence="4" id="KW-1003">Cell membrane</keyword>
<gene>
    <name evidence="7" type="primary">cyoA_1</name>
    <name evidence="7" type="ORF">NCTC9695_05809</name>
</gene>
<evidence type="ECO:0000256" key="4">
    <source>
        <dbReference type="ARBA" id="ARBA00022475"/>
    </source>
</evidence>
<dbReference type="InterPro" id="IPR008972">
    <property type="entry name" value="Cupredoxin"/>
</dbReference>
<evidence type="ECO:0000313" key="8">
    <source>
        <dbReference type="Proteomes" id="UP000275777"/>
    </source>
</evidence>
<dbReference type="PROSITE" id="PS50857">
    <property type="entry name" value="COX2_CUA"/>
    <property type="match status" value="1"/>
</dbReference>
<evidence type="ECO:0000256" key="2">
    <source>
        <dbReference type="ARBA" id="ARBA00004651"/>
    </source>
</evidence>
<keyword evidence="7" id="KW-0560">Oxidoreductase</keyword>
<sequence>MVVHLSEQQIASVNELVFPADTPVSFKITSDAAMNSFFIPQLGGQIYAMAGMQTQLHLIANEPGTYKGFSANYSGAGFSGMKFNAVATKTPAEFDAWVAKAKASGQALDAPAYLKLLKPSETTRWNTTRRPRRTCSRLCCTSTWPAVRRWLKATTPSS</sequence>
<evidence type="ECO:0000313" key="7">
    <source>
        <dbReference type="EMBL" id="VEB45299.1"/>
    </source>
</evidence>
<dbReference type="PANTHER" id="PTHR22888:SF18">
    <property type="entry name" value="CYTOCHROME BO(3) UBIQUINOL OXIDASE SUBUNIT 2"/>
    <property type="match status" value="1"/>
</dbReference>
<dbReference type="GO" id="GO:0004129">
    <property type="term" value="F:cytochrome-c oxidase activity"/>
    <property type="evidence" value="ECO:0007669"/>
    <property type="project" value="InterPro"/>
</dbReference>